<feature type="transmembrane region" description="Helical" evidence="1">
    <location>
        <begin position="199"/>
        <end position="225"/>
    </location>
</feature>
<keyword evidence="1" id="KW-0472">Membrane</keyword>
<evidence type="ECO:0000256" key="1">
    <source>
        <dbReference type="SAM" id="Phobius"/>
    </source>
</evidence>
<accession>A0ABN6I3M7</accession>
<feature type="transmembrane region" description="Helical" evidence="1">
    <location>
        <begin position="80"/>
        <end position="102"/>
    </location>
</feature>
<organism evidence="2 3">
    <name type="scientific">Flavobacterium okayamense</name>
    <dbReference type="NCBI Taxonomy" id="2830782"/>
    <lineage>
        <taxon>Bacteria</taxon>
        <taxon>Pseudomonadati</taxon>
        <taxon>Bacteroidota</taxon>
        <taxon>Flavobacteriia</taxon>
        <taxon>Flavobacteriales</taxon>
        <taxon>Flavobacteriaceae</taxon>
        <taxon>Flavobacterium</taxon>
    </lineage>
</organism>
<keyword evidence="1" id="KW-1133">Transmembrane helix</keyword>
<proteinExistence type="predicted"/>
<feature type="transmembrane region" description="Helical" evidence="1">
    <location>
        <begin position="132"/>
        <end position="153"/>
    </location>
</feature>
<evidence type="ECO:0000313" key="2">
    <source>
        <dbReference type="EMBL" id="BCY29033.1"/>
    </source>
</evidence>
<dbReference type="Proteomes" id="UP000825258">
    <property type="component" value="Chromosome"/>
</dbReference>
<feature type="transmembrane region" description="Helical" evidence="1">
    <location>
        <begin position="32"/>
        <end position="60"/>
    </location>
</feature>
<keyword evidence="3" id="KW-1185">Reference proteome</keyword>
<reference evidence="2 3" key="1">
    <citation type="submission" date="2021-06" db="EMBL/GenBank/DDBJ databases">
        <title>Whole genome sequences of Flavobacterium sp. KK2020170 and assembly.</title>
        <authorList>
            <person name="Kitahara K."/>
            <person name="Miyoshi S."/>
            <person name="Uesaka K."/>
        </authorList>
    </citation>
    <scope>NUCLEOTIDE SEQUENCE [LARGE SCALE GENOMIC DNA]</scope>
    <source>
        <strain evidence="2 3">KK2020170</strain>
    </source>
</reference>
<gene>
    <name evidence="2" type="ORF">KK2020170_19010</name>
</gene>
<feature type="transmembrane region" description="Helical" evidence="1">
    <location>
        <begin position="159"/>
        <end position="178"/>
    </location>
</feature>
<name>A0ABN6I3M7_9FLAO</name>
<dbReference type="RefSeq" id="WP_221258134.1">
    <property type="nucleotide sequence ID" value="NZ_AP024749.1"/>
</dbReference>
<keyword evidence="1" id="KW-0812">Transmembrane</keyword>
<evidence type="ECO:0008006" key="4">
    <source>
        <dbReference type="Google" id="ProtNLM"/>
    </source>
</evidence>
<evidence type="ECO:0000313" key="3">
    <source>
        <dbReference type="Proteomes" id="UP000825258"/>
    </source>
</evidence>
<protein>
    <recommendedName>
        <fullName evidence="4">Integral membrane protein</fullName>
    </recommendedName>
</protein>
<sequence>MKNRIEQKLQNGYQLETGRLIDDSFALFKKNFLTAGFGVIVLCIIMAVVYGGIFAAFFGLGDIQNTLLQFETLAFDPKFILGNTIVTTILTAIIAPVTAGFIHLNYLTKFNKEYSVGTIFEFYSSKYFKDLFFAYAIIGFTTAVVSSVLSFVRLEIFNFIFQSAISFFTIFTIPLIIYGEQNFTNAISKSLTLFLKQPLAIILGLIVAGIGAMLGIVAICIGIFFTLPFIYSMYFTIFDQAIGFGEESEIDEIGNEQI</sequence>
<dbReference type="EMBL" id="AP024749">
    <property type="protein sequence ID" value="BCY29033.1"/>
    <property type="molecule type" value="Genomic_DNA"/>
</dbReference>